<sequence>MPVGKRLILLVDDDPDDIELLDEAFSFYQPAPEIITAQSGRQALDMLMNRPADPLPDIIILDYNMPDMTGAEVLGALRNVERFNHTLKVIWSTSNATHYEKICKENGATHFFKKPDKMEELHALAGKLLSL</sequence>
<protein>
    <submittedName>
        <fullName evidence="3">Response regulator receiver domain-containing protein</fullName>
    </submittedName>
</protein>
<dbReference type="SMART" id="SM00448">
    <property type="entry name" value="REC"/>
    <property type="match status" value="1"/>
</dbReference>
<dbReference type="AlphaFoldDB" id="A0A4Q7MRS9"/>
<keyword evidence="4" id="KW-1185">Reference proteome</keyword>
<dbReference type="Proteomes" id="UP000293874">
    <property type="component" value="Unassembled WGS sequence"/>
</dbReference>
<evidence type="ECO:0000313" key="4">
    <source>
        <dbReference type="Proteomes" id="UP000293874"/>
    </source>
</evidence>
<dbReference type="PROSITE" id="PS50110">
    <property type="entry name" value="RESPONSE_REGULATORY"/>
    <property type="match status" value="1"/>
</dbReference>
<dbReference type="PANTHER" id="PTHR44520">
    <property type="entry name" value="RESPONSE REGULATOR RCP1-RELATED"/>
    <property type="match status" value="1"/>
</dbReference>
<evidence type="ECO:0000313" key="3">
    <source>
        <dbReference type="EMBL" id="RZS71148.1"/>
    </source>
</evidence>
<dbReference type="EMBL" id="SGXA01000002">
    <property type="protein sequence ID" value="RZS71148.1"/>
    <property type="molecule type" value="Genomic_DNA"/>
</dbReference>
<accession>A0A4Q7MRS9</accession>
<evidence type="ECO:0000256" key="1">
    <source>
        <dbReference type="PROSITE-ProRule" id="PRU00169"/>
    </source>
</evidence>
<feature type="domain" description="Response regulatory" evidence="2">
    <location>
        <begin position="7"/>
        <end position="129"/>
    </location>
</feature>
<feature type="modified residue" description="4-aspartylphosphate" evidence="1">
    <location>
        <position position="62"/>
    </location>
</feature>
<dbReference type="OrthoDB" id="663690at2"/>
<dbReference type="InterPro" id="IPR011006">
    <property type="entry name" value="CheY-like_superfamily"/>
</dbReference>
<proteinExistence type="predicted"/>
<name>A0A4Q7MRS9_9BACT</name>
<reference evidence="3 4" key="1">
    <citation type="submission" date="2019-02" db="EMBL/GenBank/DDBJ databases">
        <title>Genomic Encyclopedia of Type Strains, Phase IV (KMG-IV): sequencing the most valuable type-strain genomes for metagenomic binning, comparative biology and taxonomic classification.</title>
        <authorList>
            <person name="Goeker M."/>
        </authorList>
    </citation>
    <scope>NUCLEOTIDE SEQUENCE [LARGE SCALE GENOMIC DNA]</scope>
    <source>
        <strain evidence="3 4">DSM 18116</strain>
    </source>
</reference>
<dbReference type="GO" id="GO:0000160">
    <property type="term" value="P:phosphorelay signal transduction system"/>
    <property type="evidence" value="ECO:0007669"/>
    <property type="project" value="InterPro"/>
</dbReference>
<comment type="caution">
    <text evidence="3">The sequence shown here is derived from an EMBL/GenBank/DDBJ whole genome shotgun (WGS) entry which is preliminary data.</text>
</comment>
<dbReference type="InterPro" id="IPR052893">
    <property type="entry name" value="TCS_response_regulator"/>
</dbReference>
<keyword evidence="1" id="KW-0597">Phosphoprotein</keyword>
<dbReference type="RefSeq" id="WP_130541682.1">
    <property type="nucleotide sequence ID" value="NZ_CP042431.1"/>
</dbReference>
<dbReference type="Pfam" id="PF00072">
    <property type="entry name" value="Response_reg"/>
    <property type="match status" value="1"/>
</dbReference>
<organism evidence="3 4">
    <name type="scientific">Pseudobacter ginsenosidimutans</name>
    <dbReference type="NCBI Taxonomy" id="661488"/>
    <lineage>
        <taxon>Bacteria</taxon>
        <taxon>Pseudomonadati</taxon>
        <taxon>Bacteroidota</taxon>
        <taxon>Chitinophagia</taxon>
        <taxon>Chitinophagales</taxon>
        <taxon>Chitinophagaceae</taxon>
        <taxon>Pseudobacter</taxon>
    </lineage>
</organism>
<gene>
    <name evidence="3" type="ORF">EV199_3049</name>
</gene>
<dbReference type="SUPFAM" id="SSF52172">
    <property type="entry name" value="CheY-like"/>
    <property type="match status" value="1"/>
</dbReference>
<dbReference type="Gene3D" id="3.40.50.2300">
    <property type="match status" value="1"/>
</dbReference>
<evidence type="ECO:0000259" key="2">
    <source>
        <dbReference type="PROSITE" id="PS50110"/>
    </source>
</evidence>
<dbReference type="InterPro" id="IPR001789">
    <property type="entry name" value="Sig_transdc_resp-reg_receiver"/>
</dbReference>